<dbReference type="InterPro" id="IPR002347">
    <property type="entry name" value="SDR_fam"/>
</dbReference>
<dbReference type="Proteomes" id="UP001501337">
    <property type="component" value="Unassembled WGS sequence"/>
</dbReference>
<dbReference type="InterPro" id="IPR036291">
    <property type="entry name" value="NAD(P)-bd_dom_sf"/>
</dbReference>
<dbReference type="PRINTS" id="PR00081">
    <property type="entry name" value="GDHRDH"/>
</dbReference>
<protein>
    <submittedName>
        <fullName evidence="3">SDR family oxidoreductase</fullName>
    </submittedName>
</protein>
<comment type="similarity">
    <text evidence="1">Belongs to the short-chain dehydrogenases/reductases (SDR) family.</text>
</comment>
<evidence type="ECO:0000313" key="4">
    <source>
        <dbReference type="Proteomes" id="UP001501337"/>
    </source>
</evidence>
<dbReference type="EMBL" id="BAABBO010000018">
    <property type="protein sequence ID" value="GAA3975505.1"/>
    <property type="molecule type" value="Genomic_DNA"/>
</dbReference>
<evidence type="ECO:0000313" key="3">
    <source>
        <dbReference type="EMBL" id="GAA3975505.1"/>
    </source>
</evidence>
<accession>A0ABP7Q2J6</accession>
<dbReference type="Gene3D" id="3.40.50.720">
    <property type="entry name" value="NAD(P)-binding Rossmann-like Domain"/>
    <property type="match status" value="1"/>
</dbReference>
<dbReference type="SUPFAM" id="SSF51735">
    <property type="entry name" value="NAD(P)-binding Rossmann-fold domains"/>
    <property type="match status" value="1"/>
</dbReference>
<organism evidence="3 4">
    <name type="scientific">Allohahella marinimesophila</name>
    <dbReference type="NCBI Taxonomy" id="1054972"/>
    <lineage>
        <taxon>Bacteria</taxon>
        <taxon>Pseudomonadati</taxon>
        <taxon>Pseudomonadota</taxon>
        <taxon>Gammaproteobacteria</taxon>
        <taxon>Oceanospirillales</taxon>
        <taxon>Hahellaceae</taxon>
        <taxon>Allohahella</taxon>
    </lineage>
</organism>
<dbReference type="PRINTS" id="PR00080">
    <property type="entry name" value="SDRFAMILY"/>
</dbReference>
<keyword evidence="2" id="KW-0560">Oxidoreductase</keyword>
<reference evidence="4" key="1">
    <citation type="journal article" date="2019" name="Int. J. Syst. Evol. Microbiol.">
        <title>The Global Catalogue of Microorganisms (GCM) 10K type strain sequencing project: providing services to taxonomists for standard genome sequencing and annotation.</title>
        <authorList>
            <consortium name="The Broad Institute Genomics Platform"/>
            <consortium name="The Broad Institute Genome Sequencing Center for Infectious Disease"/>
            <person name="Wu L."/>
            <person name="Ma J."/>
        </authorList>
    </citation>
    <scope>NUCLEOTIDE SEQUENCE [LARGE SCALE GENOMIC DNA]</scope>
    <source>
        <strain evidence="4">JCM 17555</strain>
    </source>
</reference>
<evidence type="ECO:0000256" key="2">
    <source>
        <dbReference type="ARBA" id="ARBA00023002"/>
    </source>
</evidence>
<keyword evidence="4" id="KW-1185">Reference proteome</keyword>
<dbReference type="RefSeq" id="WP_344808901.1">
    <property type="nucleotide sequence ID" value="NZ_BAABBO010000018.1"/>
</dbReference>
<evidence type="ECO:0000256" key="1">
    <source>
        <dbReference type="ARBA" id="ARBA00006484"/>
    </source>
</evidence>
<name>A0ABP7Q2J6_9GAMM</name>
<dbReference type="PANTHER" id="PTHR43639:SF1">
    <property type="entry name" value="SHORT-CHAIN DEHYDROGENASE_REDUCTASE FAMILY PROTEIN"/>
    <property type="match status" value="1"/>
</dbReference>
<dbReference type="PANTHER" id="PTHR43639">
    <property type="entry name" value="OXIDOREDUCTASE, SHORT-CHAIN DEHYDROGENASE/REDUCTASE FAMILY (AFU_ORTHOLOGUE AFUA_5G02870)"/>
    <property type="match status" value="1"/>
</dbReference>
<sequence length="252" mass="27070">MSSKIAIVTGGSRGLGRNTVQHLAQRGADVILTYHSEQKEADEAVAEVEKLGGKALAFQLDTGDSSSFEAFADQVRLALQQHWQRHHFDFLVNNAGMGMSAKFVETTEQQVDALFNVHFKGVFFLTQKLLPLMVDGGRIINLSSGLARFSLPGNAAYGAMKGAIDVLTRYMALELGPRRITVNSVAPGAIETDFGGGRVRDNAEINEQIASQTALGRVGMPDDIGALIATMLGNEHGWINGQRIEASGGIML</sequence>
<gene>
    <name evidence="3" type="ORF">GCM10022278_35520</name>
</gene>
<proteinExistence type="inferred from homology"/>
<comment type="caution">
    <text evidence="3">The sequence shown here is derived from an EMBL/GenBank/DDBJ whole genome shotgun (WGS) entry which is preliminary data.</text>
</comment>
<dbReference type="Pfam" id="PF13561">
    <property type="entry name" value="adh_short_C2"/>
    <property type="match status" value="1"/>
</dbReference>